<evidence type="ECO:0000256" key="3">
    <source>
        <dbReference type="ARBA" id="ARBA00022801"/>
    </source>
</evidence>
<dbReference type="STRING" id="915059.NH26_20120"/>
<evidence type="ECO:0000256" key="1">
    <source>
        <dbReference type="ARBA" id="ARBA00006429"/>
    </source>
</evidence>
<evidence type="ECO:0000256" key="4">
    <source>
        <dbReference type="SAM" id="MobiDB-lite"/>
    </source>
</evidence>
<dbReference type="Proteomes" id="UP000179797">
    <property type="component" value="Unassembled WGS sequence"/>
</dbReference>
<dbReference type="SUPFAM" id="SSF54060">
    <property type="entry name" value="His-Me finger endonucleases"/>
    <property type="match status" value="1"/>
</dbReference>
<evidence type="ECO:0000313" key="6">
    <source>
        <dbReference type="Proteomes" id="UP000179797"/>
    </source>
</evidence>
<feature type="region of interest" description="Disordered" evidence="4">
    <location>
        <begin position="186"/>
        <end position="215"/>
    </location>
</feature>
<dbReference type="NCBIfam" id="NF038128">
    <property type="entry name" value="choice_anch_J"/>
    <property type="match status" value="1"/>
</dbReference>
<protein>
    <recommendedName>
        <fullName evidence="7">Endonuclease I</fullName>
    </recommendedName>
</protein>
<dbReference type="GO" id="GO:0016787">
    <property type="term" value="F:hydrolase activity"/>
    <property type="evidence" value="ECO:0007669"/>
    <property type="project" value="UniProtKB-KW"/>
</dbReference>
<dbReference type="Pfam" id="PF04231">
    <property type="entry name" value="Endonuclease_1"/>
    <property type="match status" value="1"/>
</dbReference>
<comment type="caution">
    <text evidence="5">The sequence shown here is derived from an EMBL/GenBank/DDBJ whole genome shotgun (WGS) entry which is preliminary data.</text>
</comment>
<keyword evidence="6" id="KW-1185">Reference proteome</keyword>
<keyword evidence="3" id="KW-0378">Hydrolase</keyword>
<keyword evidence="2" id="KW-0540">Nuclease</keyword>
<reference evidence="5 6" key="1">
    <citation type="journal article" date="2012" name="Int. J. Syst. Evol. Microbiol.">
        <title>Flammeovirga pacifica sp. nov., isolated from deep-sea sediment.</title>
        <authorList>
            <person name="Xu H."/>
            <person name="Fu Y."/>
            <person name="Yang N."/>
            <person name="Ding Z."/>
            <person name="Lai Q."/>
            <person name="Zeng R."/>
        </authorList>
    </citation>
    <scope>NUCLEOTIDE SEQUENCE [LARGE SCALE GENOMIC DNA]</scope>
    <source>
        <strain evidence="6">DSM 24597 / LMG 26175 / WPAGA1</strain>
    </source>
</reference>
<dbReference type="GO" id="GO:0004518">
    <property type="term" value="F:nuclease activity"/>
    <property type="evidence" value="ECO:0007669"/>
    <property type="project" value="UniProtKB-KW"/>
</dbReference>
<dbReference type="AlphaFoldDB" id="A0A1S1YSB9"/>
<organism evidence="5 6">
    <name type="scientific">Flammeovirga pacifica</name>
    <dbReference type="NCBI Taxonomy" id="915059"/>
    <lineage>
        <taxon>Bacteria</taxon>
        <taxon>Pseudomonadati</taxon>
        <taxon>Bacteroidota</taxon>
        <taxon>Cytophagia</taxon>
        <taxon>Cytophagales</taxon>
        <taxon>Flammeovirgaceae</taxon>
        <taxon>Flammeovirga</taxon>
    </lineage>
</organism>
<feature type="compositionally biased region" description="Acidic residues" evidence="4">
    <location>
        <begin position="198"/>
        <end position="211"/>
    </location>
</feature>
<evidence type="ECO:0008006" key="7">
    <source>
        <dbReference type="Google" id="ProtNLM"/>
    </source>
</evidence>
<gene>
    <name evidence="5" type="ORF">NH26_20120</name>
</gene>
<dbReference type="Gene3D" id="2.60.120.200">
    <property type="match status" value="1"/>
</dbReference>
<evidence type="ECO:0000313" key="5">
    <source>
        <dbReference type="EMBL" id="OHX63919.1"/>
    </source>
</evidence>
<sequence length="475" mass="54324">MFSILTVGFYSCDKNDTIVADDNTDHDSTMVAKLEEKFFGTKYREVEISGWTHVKVEGRGGFQYNSHWTSDSYANITVFKAGEERKTWLISPKLNVTRAEDKTISFDSRQEFDKGVLFKVFVSADYNGEFAPEQYTWTELDVTLSKDGSSDYGSWVNTGKIDLSEYGNVSVGFYFEGDERDPQREGGYSIDNFKFNEDGTDYETGPEEEDEYYKSAEGKEGYELKSTLSSITKRGHEWISYGDLWVLYKTSDDKYQRSEIIWDMYSDIPDPNDPTVPDGAQPGEYEYAMSTDQCGNSGSGEGFCYNREHVVPQSYFEKAMPMVSDAHHIVPVDAYVNTMRSNHPYGIVETATWTSINKSKRGNGTTASGYTGTVFEPIDEYKGDFARMYLYMAVRYEDEIGSWVQNSTQAAAILDGSKDKVFKDWYLKIMLDWHNSDPVSDKEIDRNEQVYLFQGNRNPFIDHPEFANEIWGDVQ</sequence>
<dbReference type="PANTHER" id="PTHR33607:SF2">
    <property type="entry name" value="ENDONUCLEASE-1"/>
    <property type="match status" value="1"/>
</dbReference>
<dbReference type="EMBL" id="JRYR02000002">
    <property type="protein sequence ID" value="OHX63919.1"/>
    <property type="molecule type" value="Genomic_DNA"/>
</dbReference>
<dbReference type="PANTHER" id="PTHR33607">
    <property type="entry name" value="ENDONUCLEASE-1"/>
    <property type="match status" value="1"/>
</dbReference>
<dbReference type="InterPro" id="IPR044925">
    <property type="entry name" value="His-Me_finger_sf"/>
</dbReference>
<dbReference type="InterPro" id="IPR007346">
    <property type="entry name" value="Endonuclease-I"/>
</dbReference>
<evidence type="ECO:0000256" key="2">
    <source>
        <dbReference type="ARBA" id="ARBA00022722"/>
    </source>
</evidence>
<name>A0A1S1YSB9_FLAPC</name>
<accession>A0A1S1YSB9</accession>
<proteinExistence type="inferred from homology"/>
<comment type="similarity">
    <text evidence="1">Belongs to the EndA/NucM nuclease family.</text>
</comment>